<sequence>MNQRKILRQYYQVQKYQKSIFLISDEYLLNTLIILEHKKTNEKRQVGSFLCALQCKKEKNLWTSTIFSKQLMEQKQINILEF</sequence>
<organism evidence="1 2">
    <name type="scientific">Tetrahymena thermophila (strain SB210)</name>
    <dbReference type="NCBI Taxonomy" id="312017"/>
    <lineage>
        <taxon>Eukaryota</taxon>
        <taxon>Sar</taxon>
        <taxon>Alveolata</taxon>
        <taxon>Ciliophora</taxon>
        <taxon>Intramacronucleata</taxon>
        <taxon>Oligohymenophorea</taxon>
        <taxon>Hymenostomatida</taxon>
        <taxon>Tetrahymenina</taxon>
        <taxon>Tetrahymenidae</taxon>
        <taxon>Tetrahymena</taxon>
    </lineage>
</organism>
<dbReference type="RefSeq" id="XP_012654721.1">
    <property type="nucleotide sequence ID" value="XM_012799267.1"/>
</dbReference>
<dbReference type="EMBL" id="GG662547">
    <property type="protein sequence ID" value="EWS72743.1"/>
    <property type="molecule type" value="Genomic_DNA"/>
</dbReference>
<dbReference type="Proteomes" id="UP000009168">
    <property type="component" value="Unassembled WGS sequence"/>
</dbReference>
<keyword evidence="2" id="KW-1185">Reference proteome</keyword>
<gene>
    <name evidence="1" type="ORF">TTHERM_000558089</name>
</gene>
<proteinExistence type="predicted"/>
<evidence type="ECO:0000313" key="2">
    <source>
        <dbReference type="Proteomes" id="UP000009168"/>
    </source>
</evidence>
<dbReference type="AlphaFoldDB" id="W7X8K9"/>
<protein>
    <submittedName>
        <fullName evidence="1">Uncharacterized protein</fullName>
    </submittedName>
</protein>
<dbReference type="GeneID" id="24439562"/>
<accession>W7X8K9</accession>
<evidence type="ECO:0000313" key="1">
    <source>
        <dbReference type="EMBL" id="EWS72743.1"/>
    </source>
</evidence>
<reference evidence="2" key="1">
    <citation type="journal article" date="2006" name="PLoS Biol.">
        <title>Macronuclear genome sequence of the ciliate Tetrahymena thermophila, a model eukaryote.</title>
        <authorList>
            <person name="Eisen J.A."/>
            <person name="Coyne R.S."/>
            <person name="Wu M."/>
            <person name="Wu D."/>
            <person name="Thiagarajan M."/>
            <person name="Wortman J.R."/>
            <person name="Badger J.H."/>
            <person name="Ren Q."/>
            <person name="Amedeo P."/>
            <person name="Jones K.M."/>
            <person name="Tallon L.J."/>
            <person name="Delcher A.L."/>
            <person name="Salzberg S.L."/>
            <person name="Silva J.C."/>
            <person name="Haas B.J."/>
            <person name="Majoros W.H."/>
            <person name="Farzad M."/>
            <person name="Carlton J.M."/>
            <person name="Smith R.K. Jr."/>
            <person name="Garg J."/>
            <person name="Pearlman R.E."/>
            <person name="Karrer K.M."/>
            <person name="Sun L."/>
            <person name="Manning G."/>
            <person name="Elde N.C."/>
            <person name="Turkewitz A.P."/>
            <person name="Asai D.J."/>
            <person name="Wilkes D.E."/>
            <person name="Wang Y."/>
            <person name="Cai H."/>
            <person name="Collins K."/>
            <person name="Stewart B.A."/>
            <person name="Lee S.R."/>
            <person name="Wilamowska K."/>
            <person name="Weinberg Z."/>
            <person name="Ruzzo W.L."/>
            <person name="Wloga D."/>
            <person name="Gaertig J."/>
            <person name="Frankel J."/>
            <person name="Tsao C.-C."/>
            <person name="Gorovsky M.A."/>
            <person name="Keeling P.J."/>
            <person name="Waller R.F."/>
            <person name="Patron N.J."/>
            <person name="Cherry J.M."/>
            <person name="Stover N.A."/>
            <person name="Krieger C.J."/>
            <person name="del Toro C."/>
            <person name="Ryder H.F."/>
            <person name="Williamson S.C."/>
            <person name="Barbeau R.A."/>
            <person name="Hamilton E.P."/>
            <person name="Orias E."/>
        </authorList>
    </citation>
    <scope>NUCLEOTIDE SEQUENCE [LARGE SCALE GENOMIC DNA]</scope>
    <source>
        <strain evidence="2">SB210</strain>
    </source>
</reference>
<dbReference type="KEGG" id="tet:TTHERM_000558089"/>
<name>W7X8K9_TETTS</name>
<dbReference type="InParanoid" id="W7X8K9"/>